<dbReference type="GO" id="GO:0016740">
    <property type="term" value="F:transferase activity"/>
    <property type="evidence" value="ECO:0007669"/>
    <property type="project" value="UniProtKB-KW"/>
</dbReference>
<keyword evidence="5 7" id="KW-1133">Transmembrane helix</keyword>
<protein>
    <submittedName>
        <fullName evidence="8">MraY family glycosyltransferase</fullName>
        <ecNumber evidence="8">2.7.8.-</ecNumber>
    </submittedName>
</protein>
<feature type="transmembrane region" description="Helical" evidence="7">
    <location>
        <begin position="6"/>
        <end position="30"/>
    </location>
</feature>
<feature type="transmembrane region" description="Helical" evidence="7">
    <location>
        <begin position="122"/>
        <end position="140"/>
    </location>
</feature>
<feature type="transmembrane region" description="Helical" evidence="7">
    <location>
        <begin position="75"/>
        <end position="101"/>
    </location>
</feature>
<feature type="transmembrane region" description="Helical" evidence="7">
    <location>
        <begin position="146"/>
        <end position="164"/>
    </location>
</feature>
<dbReference type="PANTHER" id="PTHR22926">
    <property type="entry name" value="PHOSPHO-N-ACETYLMURAMOYL-PENTAPEPTIDE-TRANSFERASE"/>
    <property type="match status" value="1"/>
</dbReference>
<proteinExistence type="predicted"/>
<dbReference type="Pfam" id="PF00953">
    <property type="entry name" value="Glycos_transf_4"/>
    <property type="match status" value="1"/>
</dbReference>
<feature type="transmembrane region" description="Helical" evidence="7">
    <location>
        <begin position="235"/>
        <end position="255"/>
    </location>
</feature>
<dbReference type="CDD" id="cd06853">
    <property type="entry name" value="GT_WecA_like"/>
    <property type="match status" value="1"/>
</dbReference>
<keyword evidence="6 7" id="KW-0472">Membrane</keyword>
<comment type="subcellular location">
    <subcellularLocation>
        <location evidence="1">Cell membrane</location>
        <topology evidence="1">Multi-pass membrane protein</topology>
    </subcellularLocation>
</comment>
<dbReference type="EMBL" id="JAYGIM010000008">
    <property type="protein sequence ID" value="MEA5427140.1"/>
    <property type="molecule type" value="Genomic_DNA"/>
</dbReference>
<evidence type="ECO:0000256" key="7">
    <source>
        <dbReference type="SAM" id="Phobius"/>
    </source>
</evidence>
<feature type="transmembrane region" description="Helical" evidence="7">
    <location>
        <begin position="204"/>
        <end position="223"/>
    </location>
</feature>
<keyword evidence="3 8" id="KW-0808">Transferase</keyword>
<dbReference type="PANTHER" id="PTHR22926:SF3">
    <property type="entry name" value="UNDECAPRENYL-PHOSPHATE ALPHA-N-ACETYLGLUCOSAMINYL 1-PHOSPHATE TRANSFERASE"/>
    <property type="match status" value="1"/>
</dbReference>
<dbReference type="EC" id="2.7.8.-" evidence="8"/>
<evidence type="ECO:0000256" key="1">
    <source>
        <dbReference type="ARBA" id="ARBA00004651"/>
    </source>
</evidence>
<evidence type="ECO:0000256" key="4">
    <source>
        <dbReference type="ARBA" id="ARBA00022692"/>
    </source>
</evidence>
<dbReference type="RefSeq" id="WP_323258562.1">
    <property type="nucleotide sequence ID" value="NZ_JAYGIM010000008.1"/>
</dbReference>
<evidence type="ECO:0000256" key="2">
    <source>
        <dbReference type="ARBA" id="ARBA00022475"/>
    </source>
</evidence>
<gene>
    <name evidence="8" type="ORF">VB798_11175</name>
</gene>
<dbReference type="Proteomes" id="UP001302222">
    <property type="component" value="Unassembled WGS sequence"/>
</dbReference>
<sequence>MNTSYEPLIVLGVFFLIFSLVLNNTLLKYLTFQAPQKSKLQIRWNISKKPTLGGISFYLVFLIAFLYSSHPTISLLLPLSIAFGFGLIDDYFVLSPFFKLLGQSSVALLIGNEHTIHLVESNIVNTVFTFFWIIGLMNAINMLDNMDGILASTVLIILWIALIIRPEESSLELNFYIACIMGGLISFLFFNWQPAKMYMGDSGSQFLGAFLAWISIQYFWNFRETGVEGFQGKQFLIPILSFIIPLIDTSTVIFFRMQQGISPFVGGKDHLTHHLVYAGFSELQTVVLLSMISLLSGMIIFFIEDIVGTNQWRNVCSIIVIIYILLVWLLLQIMYEKGNKS</sequence>
<evidence type="ECO:0000313" key="8">
    <source>
        <dbReference type="EMBL" id="MEA5427140.1"/>
    </source>
</evidence>
<keyword evidence="4 7" id="KW-0812">Transmembrane</keyword>
<keyword evidence="2" id="KW-1003">Cell membrane</keyword>
<reference evidence="8 9" key="1">
    <citation type="submission" date="2023-12" db="EMBL/GenBank/DDBJ databases">
        <title>Novel species of the genus Arcicella isolated from rivers.</title>
        <authorList>
            <person name="Lu H."/>
        </authorList>
    </citation>
    <scope>NUCLEOTIDE SEQUENCE [LARGE SCALE GENOMIC DNA]</scope>
    <source>
        <strain evidence="8 9">DC25W</strain>
    </source>
</reference>
<accession>A0ABU5SIR4</accession>
<feature type="transmembrane region" description="Helical" evidence="7">
    <location>
        <begin position="275"/>
        <end position="303"/>
    </location>
</feature>
<name>A0ABU5SIR4_9BACT</name>
<evidence type="ECO:0000256" key="6">
    <source>
        <dbReference type="ARBA" id="ARBA00023136"/>
    </source>
</evidence>
<evidence type="ECO:0000256" key="5">
    <source>
        <dbReference type="ARBA" id="ARBA00022989"/>
    </source>
</evidence>
<evidence type="ECO:0000256" key="3">
    <source>
        <dbReference type="ARBA" id="ARBA00022679"/>
    </source>
</evidence>
<feature type="transmembrane region" description="Helical" evidence="7">
    <location>
        <begin position="315"/>
        <end position="335"/>
    </location>
</feature>
<comment type="caution">
    <text evidence="8">The sequence shown here is derived from an EMBL/GenBank/DDBJ whole genome shotgun (WGS) entry which is preliminary data.</text>
</comment>
<feature type="transmembrane region" description="Helical" evidence="7">
    <location>
        <begin position="51"/>
        <end position="69"/>
    </location>
</feature>
<feature type="transmembrane region" description="Helical" evidence="7">
    <location>
        <begin position="173"/>
        <end position="192"/>
    </location>
</feature>
<keyword evidence="9" id="KW-1185">Reference proteome</keyword>
<evidence type="ECO:0000313" key="9">
    <source>
        <dbReference type="Proteomes" id="UP001302222"/>
    </source>
</evidence>
<dbReference type="InterPro" id="IPR000715">
    <property type="entry name" value="Glycosyl_transferase_4"/>
</dbReference>
<organism evidence="8 9">
    <name type="scientific">Arcicella lustrica</name>
    <dbReference type="NCBI Taxonomy" id="2984196"/>
    <lineage>
        <taxon>Bacteria</taxon>
        <taxon>Pseudomonadati</taxon>
        <taxon>Bacteroidota</taxon>
        <taxon>Cytophagia</taxon>
        <taxon>Cytophagales</taxon>
        <taxon>Flectobacillaceae</taxon>
        <taxon>Arcicella</taxon>
    </lineage>
</organism>